<reference evidence="2" key="1">
    <citation type="journal article" date="2019" name="Int. J. Syst. Evol. Microbiol.">
        <title>The Global Catalogue of Microorganisms (GCM) 10K type strain sequencing project: providing services to taxonomists for standard genome sequencing and annotation.</title>
        <authorList>
            <consortium name="The Broad Institute Genomics Platform"/>
            <consortium name="The Broad Institute Genome Sequencing Center for Infectious Disease"/>
            <person name="Wu L."/>
            <person name="Ma J."/>
        </authorList>
    </citation>
    <scope>NUCLEOTIDE SEQUENCE [LARGE SCALE GENOMIC DNA]</scope>
    <source>
        <strain evidence="2">JCM 15614</strain>
    </source>
</reference>
<evidence type="ECO:0008006" key="3">
    <source>
        <dbReference type="Google" id="ProtNLM"/>
    </source>
</evidence>
<evidence type="ECO:0000313" key="1">
    <source>
        <dbReference type="EMBL" id="GAA3159601.1"/>
    </source>
</evidence>
<dbReference type="SUPFAM" id="SSF54909">
    <property type="entry name" value="Dimeric alpha+beta barrel"/>
    <property type="match status" value="2"/>
</dbReference>
<protein>
    <recommendedName>
        <fullName evidence="3">Antibiotic biosynthesis monooxygenase</fullName>
    </recommendedName>
</protein>
<dbReference type="Proteomes" id="UP001499924">
    <property type="component" value="Unassembled WGS sequence"/>
</dbReference>
<comment type="caution">
    <text evidence="1">The sequence shown here is derived from an EMBL/GenBank/DDBJ whole genome shotgun (WGS) entry which is preliminary data.</text>
</comment>
<evidence type="ECO:0000313" key="2">
    <source>
        <dbReference type="Proteomes" id="UP001499924"/>
    </source>
</evidence>
<accession>A0ABP6P114</accession>
<dbReference type="InterPro" id="IPR011008">
    <property type="entry name" value="Dimeric_a/b-barrel"/>
</dbReference>
<name>A0ABP6P114_9ACTN</name>
<organism evidence="1 2">
    <name type="scientific">Blastococcus jejuensis</name>
    <dbReference type="NCBI Taxonomy" id="351224"/>
    <lineage>
        <taxon>Bacteria</taxon>
        <taxon>Bacillati</taxon>
        <taxon>Actinomycetota</taxon>
        <taxon>Actinomycetes</taxon>
        <taxon>Geodermatophilales</taxon>
        <taxon>Geodermatophilaceae</taxon>
        <taxon>Blastococcus</taxon>
    </lineage>
</organism>
<keyword evidence="2" id="KW-1185">Reference proteome</keyword>
<dbReference type="RefSeq" id="WP_344687352.1">
    <property type="nucleotide sequence ID" value="NZ_BAAAVV010000002.1"/>
</dbReference>
<gene>
    <name evidence="1" type="ORF">GCM10010531_08760</name>
</gene>
<proteinExistence type="predicted"/>
<sequence length="206" mass="22542">MYARSTTVLGDPSRIEAGIGYARDEVMPAMQQMDGFVGLSMLADRASGRCIVTAAWRDLESMVTSRETARPLRDRAREVFGGSIEVHEWEIDVLHRVRPTDPGSWCRVVWTAADPARMAPLLDLFRTVVVPGVEQQEGFCSLSLLRDPRAGSSVTATTYDSRASLDASREASLVLSAGIGGQIPFEVTDTAEFEVVMAHLRVPETV</sequence>
<dbReference type="EMBL" id="BAAAVV010000002">
    <property type="protein sequence ID" value="GAA3159601.1"/>
    <property type="molecule type" value="Genomic_DNA"/>
</dbReference>